<protein>
    <recommendedName>
        <fullName evidence="2">Glycosyl hydrolase-like 10 domain-containing protein</fullName>
    </recommendedName>
</protein>
<sequence length="335" mass="39523">MGLFFLHLFLELGIWVPRWSLNYGAERIVQLCRRASIGNIFVQVYANGQPIYPSNILSVDHRFTKGGDPLARIITLAHHYGIKIHAWFNVFYIWGYSPIPTDPNHPINGPWEVYDREGRSIKEYSPTILKRMGIEGYFVSPFNESYERVIHSLIMEVIENYPIDGVHLDYIRYPSLSFGYDPWARTSFMRRYYVDPISYPEVEPLYRRLLIDGLTRFVWRITRLVHRYGLVVSAAVKPDPLQARREYGQDWLEWLKTGSIDFVVLMSYTPNTEWILRTIRNLKPRDRLWIGIGAYLLDCSSLRTQIRRLRKEGYSNLVIFSFEDLIEKRCLLSSR</sequence>
<organism evidence="3 4">
    <name type="scientific">candidate division WOR-3 bacterium</name>
    <dbReference type="NCBI Taxonomy" id="2052148"/>
    <lineage>
        <taxon>Bacteria</taxon>
        <taxon>Bacteria division WOR-3</taxon>
    </lineage>
</organism>
<dbReference type="InterPro" id="IPR017853">
    <property type="entry name" value="GH"/>
</dbReference>
<gene>
    <name evidence="3" type="ORF">DRP53_09335</name>
</gene>
<accession>A0A660SGB4</accession>
<dbReference type="AlphaFoldDB" id="A0A660SGB4"/>
<dbReference type="PANTHER" id="PTHR43405">
    <property type="entry name" value="GLYCOSYL HYDROLASE DIGH"/>
    <property type="match status" value="1"/>
</dbReference>
<evidence type="ECO:0000313" key="4">
    <source>
        <dbReference type="Proteomes" id="UP000268469"/>
    </source>
</evidence>
<evidence type="ECO:0000313" key="3">
    <source>
        <dbReference type="EMBL" id="RKX69041.1"/>
    </source>
</evidence>
<dbReference type="PANTHER" id="PTHR43405:SF1">
    <property type="entry name" value="GLYCOSYL HYDROLASE DIGH"/>
    <property type="match status" value="1"/>
</dbReference>
<proteinExistence type="predicted"/>
<evidence type="ECO:0000256" key="1">
    <source>
        <dbReference type="ARBA" id="ARBA00022729"/>
    </source>
</evidence>
<dbReference type="SUPFAM" id="SSF51445">
    <property type="entry name" value="(Trans)glycosidases"/>
    <property type="match status" value="2"/>
</dbReference>
<keyword evidence="1" id="KW-0732">Signal</keyword>
<dbReference type="Gene3D" id="3.20.20.80">
    <property type="entry name" value="Glycosidases"/>
    <property type="match status" value="1"/>
</dbReference>
<dbReference type="EMBL" id="QNBE01000110">
    <property type="protein sequence ID" value="RKX69041.1"/>
    <property type="molecule type" value="Genomic_DNA"/>
</dbReference>
<feature type="domain" description="Glycosyl hydrolase-like 10" evidence="2">
    <location>
        <begin position="32"/>
        <end position="271"/>
    </location>
</feature>
<dbReference type="InterPro" id="IPR052177">
    <property type="entry name" value="Divisome_Glycosyl_Hydrolase"/>
</dbReference>
<name>A0A660SGB4_UNCW3</name>
<dbReference type="Pfam" id="PF02638">
    <property type="entry name" value="GHL10"/>
    <property type="match status" value="1"/>
</dbReference>
<reference evidence="3 4" key="1">
    <citation type="submission" date="2018-06" db="EMBL/GenBank/DDBJ databases">
        <title>Extensive metabolic versatility and redundancy in microbially diverse, dynamic hydrothermal sediments.</title>
        <authorList>
            <person name="Dombrowski N."/>
            <person name="Teske A."/>
            <person name="Baker B.J."/>
        </authorList>
    </citation>
    <scope>NUCLEOTIDE SEQUENCE [LARGE SCALE GENOMIC DNA]</scope>
    <source>
        <strain evidence="3">B36_G15</strain>
    </source>
</reference>
<evidence type="ECO:0000259" key="2">
    <source>
        <dbReference type="Pfam" id="PF02638"/>
    </source>
</evidence>
<dbReference type="Proteomes" id="UP000268469">
    <property type="component" value="Unassembled WGS sequence"/>
</dbReference>
<comment type="caution">
    <text evidence="3">The sequence shown here is derived from an EMBL/GenBank/DDBJ whole genome shotgun (WGS) entry which is preliminary data.</text>
</comment>
<dbReference type="InterPro" id="IPR003790">
    <property type="entry name" value="GHL10"/>
</dbReference>